<comment type="caution">
    <text evidence="1">The sequence shown here is derived from an EMBL/GenBank/DDBJ whole genome shotgun (WGS) entry which is preliminary data.</text>
</comment>
<dbReference type="OrthoDB" id="4301792at2"/>
<evidence type="ECO:0000313" key="2">
    <source>
        <dbReference type="Proteomes" id="UP000192276"/>
    </source>
</evidence>
<evidence type="ECO:0000313" key="1">
    <source>
        <dbReference type="EMBL" id="OQP47724.1"/>
    </source>
</evidence>
<protein>
    <submittedName>
        <fullName evidence="1">Uncharacterized protein</fullName>
    </submittedName>
</protein>
<organism evidence="1 2">
    <name type="scientific">Niastella populi</name>
    <dbReference type="NCBI Taxonomy" id="550983"/>
    <lineage>
        <taxon>Bacteria</taxon>
        <taxon>Pseudomonadati</taxon>
        <taxon>Bacteroidota</taxon>
        <taxon>Chitinophagia</taxon>
        <taxon>Chitinophagales</taxon>
        <taxon>Chitinophagaceae</taxon>
        <taxon>Niastella</taxon>
    </lineage>
</organism>
<dbReference type="AlphaFoldDB" id="A0A1V9EP60"/>
<accession>A0A1V9EP60</accession>
<dbReference type="Proteomes" id="UP000192276">
    <property type="component" value="Unassembled WGS sequence"/>
</dbReference>
<gene>
    <name evidence="1" type="ORF">A4R26_31845</name>
</gene>
<dbReference type="EMBL" id="LWBP01000241">
    <property type="protein sequence ID" value="OQP47724.1"/>
    <property type="molecule type" value="Genomic_DNA"/>
</dbReference>
<name>A0A1V9EP60_9BACT</name>
<sequence length="163" mass="18760">MTTSFVACGQVPDKKPTDKNLQTQNNGLTFDTPTAIIEFNKKSRWPFDSTFKAATLTQTECQLVDSFLLVCVANYNNSLDKDHKQWSIDLKKRNYRKQLIVVTNKNGQKEVWVNCFCYTWGSDKWKTEILGVDDGGNCYFNFKINLATRKFYDMCRLPPNSAS</sequence>
<keyword evidence="2" id="KW-1185">Reference proteome</keyword>
<reference evidence="2" key="1">
    <citation type="submission" date="2016-04" db="EMBL/GenBank/DDBJ databases">
        <authorList>
            <person name="Chen L."/>
            <person name="Zhuang W."/>
            <person name="Wang G."/>
        </authorList>
    </citation>
    <scope>NUCLEOTIDE SEQUENCE [LARGE SCALE GENOMIC DNA]</scope>
    <source>
        <strain evidence="2">208</strain>
    </source>
</reference>
<proteinExistence type="predicted"/>
<dbReference type="RefSeq" id="WP_081170467.1">
    <property type="nucleotide sequence ID" value="NZ_LWBP01000241.1"/>
</dbReference>